<feature type="compositionally biased region" description="Pro residues" evidence="1">
    <location>
        <begin position="30"/>
        <end position="39"/>
    </location>
</feature>
<feature type="region of interest" description="Disordered" evidence="1">
    <location>
        <begin position="1"/>
        <end position="101"/>
    </location>
</feature>
<name>A0A1J9R9I0_9EURO</name>
<feature type="compositionally biased region" description="Polar residues" evidence="1">
    <location>
        <begin position="192"/>
        <end position="201"/>
    </location>
</feature>
<feature type="compositionally biased region" description="Polar residues" evidence="1">
    <location>
        <begin position="78"/>
        <end position="87"/>
    </location>
</feature>
<reference evidence="2 3" key="1">
    <citation type="submission" date="2015-08" db="EMBL/GenBank/DDBJ databases">
        <title>Emmonsia species relationships and genome sequence.</title>
        <authorList>
            <person name="Cuomo C.A."/>
            <person name="Schwartz I.S."/>
            <person name="Kenyon C."/>
            <person name="De Hoog G.S."/>
            <person name="Govender N.P."/>
            <person name="Botha A."/>
            <person name="Moreno L."/>
            <person name="De Vries M."/>
            <person name="Munoz J.F."/>
            <person name="Stielow J.B."/>
        </authorList>
    </citation>
    <scope>NUCLEOTIDE SEQUENCE [LARGE SCALE GENOMIC DNA]</scope>
    <source>
        <strain evidence="2 3">EI222</strain>
    </source>
</reference>
<feature type="compositionally biased region" description="Polar residues" evidence="1">
    <location>
        <begin position="1"/>
        <end position="21"/>
    </location>
</feature>
<feature type="compositionally biased region" description="Basic and acidic residues" evidence="1">
    <location>
        <begin position="242"/>
        <end position="251"/>
    </location>
</feature>
<accession>A0A1J9R9I0</accession>
<dbReference type="OrthoDB" id="20473at2759"/>
<dbReference type="STRING" id="1658174.A0A1J9R9I0"/>
<dbReference type="InterPro" id="IPR037830">
    <property type="entry name" value="ZZZ3"/>
</dbReference>
<dbReference type="Proteomes" id="UP000242791">
    <property type="component" value="Unassembled WGS sequence"/>
</dbReference>
<feature type="compositionally biased region" description="Low complexity" evidence="1">
    <location>
        <begin position="65"/>
        <end position="77"/>
    </location>
</feature>
<dbReference type="PANTHER" id="PTHR22705">
    <property type="entry name" value="ZINC FINGER, ZZ DOMAIN CONTAINING 3"/>
    <property type="match status" value="1"/>
</dbReference>
<sequence length="300" mass="31953">MDPSSKGSCSNIVAVMDTQSDPPRPEGSPGTPPHPPYSPITPVLSHATMLPPPSPIQQAIPPPSTSAASTFSLATSPGNNYTHNTSTAPPPVSNPAPTFMAEPAPVPISESDNPDAIALRSAISILQIQKQQAARDIKTLDHLKQAALAHPEAFARELAKGTLTSKSGDIFNPTGMENGYEDEHAGGIVGPANTSTPTVTDEGTMDIDEQPPPAFGKIPAPQSVVRMPPINWAKYHIVGEPLDKLHEEQRRRPSAGEPRRDDAPSQQRAPEHFIAAPYRPFTDSLEASMKTRSTNRAKKG</sequence>
<dbReference type="AlphaFoldDB" id="A0A1J9R9I0"/>
<evidence type="ECO:0000313" key="2">
    <source>
        <dbReference type="EMBL" id="OJD24317.1"/>
    </source>
</evidence>
<dbReference type="VEuPathDB" id="FungiDB:ACJ73_04321"/>
<feature type="region of interest" description="Disordered" evidence="1">
    <location>
        <begin position="242"/>
        <end position="300"/>
    </location>
</feature>
<organism evidence="2 3">
    <name type="scientific">Blastomyces percursus</name>
    <dbReference type="NCBI Taxonomy" id="1658174"/>
    <lineage>
        <taxon>Eukaryota</taxon>
        <taxon>Fungi</taxon>
        <taxon>Dikarya</taxon>
        <taxon>Ascomycota</taxon>
        <taxon>Pezizomycotina</taxon>
        <taxon>Eurotiomycetes</taxon>
        <taxon>Eurotiomycetidae</taxon>
        <taxon>Onygenales</taxon>
        <taxon>Ajellomycetaceae</taxon>
        <taxon>Blastomyces</taxon>
    </lineage>
</organism>
<protein>
    <submittedName>
        <fullName evidence="2">Uncharacterized protein</fullName>
    </submittedName>
</protein>
<dbReference type="PANTHER" id="PTHR22705:SF0">
    <property type="entry name" value="ZZ-TYPE ZINC FINGER-CONTAINING PROTEIN 3"/>
    <property type="match status" value="1"/>
</dbReference>
<evidence type="ECO:0000313" key="3">
    <source>
        <dbReference type="Proteomes" id="UP000242791"/>
    </source>
</evidence>
<feature type="region of interest" description="Disordered" evidence="1">
    <location>
        <begin position="165"/>
        <end position="208"/>
    </location>
</feature>
<comment type="caution">
    <text evidence="2">The sequence shown here is derived from an EMBL/GenBank/DDBJ whole genome shotgun (WGS) entry which is preliminary data.</text>
</comment>
<gene>
    <name evidence="2" type="ORF">ACJ73_04321</name>
</gene>
<dbReference type="EMBL" id="LGTZ01000587">
    <property type="protein sequence ID" value="OJD24317.1"/>
    <property type="molecule type" value="Genomic_DNA"/>
</dbReference>
<proteinExistence type="predicted"/>
<keyword evidence="3" id="KW-1185">Reference proteome</keyword>
<feature type="compositionally biased region" description="Pro residues" evidence="1">
    <location>
        <begin position="50"/>
        <end position="64"/>
    </location>
</feature>
<evidence type="ECO:0000256" key="1">
    <source>
        <dbReference type="SAM" id="MobiDB-lite"/>
    </source>
</evidence>